<name>H8I7T3_METCZ</name>
<feature type="binding site" evidence="7">
    <location>
        <position position="100"/>
    </location>
    <ligand>
        <name>Mg(2+)</name>
        <dbReference type="ChEBI" id="CHEBI:18420"/>
    </ligand>
</feature>
<accession>H8I7T3</accession>
<evidence type="ECO:0000256" key="5">
    <source>
        <dbReference type="ARBA" id="ARBA00022759"/>
    </source>
</evidence>
<reference evidence="8 9" key="1">
    <citation type="journal article" date="2012" name="J. Bacteriol.">
        <title>Complete genome sequence of a thermophilic methanogen, Methanocella conradii HZ254, isolated from Chinese rice field soil.</title>
        <authorList>
            <person name="Lu Z."/>
            <person name="Lu Y."/>
        </authorList>
    </citation>
    <scope>NUCLEOTIDE SEQUENCE [LARGE SCALE GENOMIC DNA]</scope>
    <source>
        <strain evidence="9">DSM 24694 / JCM 17849 / CGMCC 1.5162 / HZ254</strain>
    </source>
</reference>
<dbReference type="EMBL" id="CP003243">
    <property type="protein sequence ID" value="AFC99918.1"/>
    <property type="molecule type" value="Genomic_DNA"/>
</dbReference>
<dbReference type="GO" id="GO:0043737">
    <property type="term" value="F:deoxyribonuclease V activity"/>
    <property type="evidence" value="ECO:0007669"/>
    <property type="project" value="UniProtKB-UniRule"/>
</dbReference>
<evidence type="ECO:0000256" key="4">
    <source>
        <dbReference type="ARBA" id="ARBA00022722"/>
    </source>
</evidence>
<dbReference type="GO" id="GO:0003727">
    <property type="term" value="F:single-stranded RNA binding"/>
    <property type="evidence" value="ECO:0007669"/>
    <property type="project" value="TreeGrafter"/>
</dbReference>
<dbReference type="PANTHER" id="PTHR28511:SF1">
    <property type="entry name" value="ENDONUCLEASE V"/>
    <property type="match status" value="1"/>
</dbReference>
<dbReference type="CDD" id="cd06559">
    <property type="entry name" value="Endonuclease_V"/>
    <property type="match status" value="1"/>
</dbReference>
<organism evidence="8 9">
    <name type="scientific">Methanocella conradii (strain DSM 24694 / JCM 17849 / CGMCC 1.5162 / HZ254)</name>
    <dbReference type="NCBI Taxonomy" id="1041930"/>
    <lineage>
        <taxon>Archaea</taxon>
        <taxon>Methanobacteriati</taxon>
        <taxon>Methanobacteriota</taxon>
        <taxon>Stenosarchaea group</taxon>
        <taxon>Methanomicrobia</taxon>
        <taxon>Methanocellales</taxon>
        <taxon>Methanocellaceae</taxon>
        <taxon>Methanocella</taxon>
    </lineage>
</organism>
<dbReference type="GO" id="GO:0006281">
    <property type="term" value="P:DNA repair"/>
    <property type="evidence" value="ECO:0007669"/>
    <property type="project" value="UniProtKB-UniRule"/>
</dbReference>
<evidence type="ECO:0000256" key="7">
    <source>
        <dbReference type="HAMAP-Rule" id="MF_00801"/>
    </source>
</evidence>
<dbReference type="GeneID" id="11971289"/>
<protein>
    <recommendedName>
        <fullName evidence="7">Endonuclease V</fullName>
        <ecNumber evidence="7">3.1.21.7</ecNumber>
    </recommendedName>
    <alternativeName>
        <fullName evidence="7">Deoxyinosine 3'endonuclease</fullName>
    </alternativeName>
    <alternativeName>
        <fullName evidence="7">Deoxyribonuclease V</fullName>
        <shortName evidence="7">DNase V</shortName>
    </alternativeName>
</protein>
<feature type="site" description="Interaction with target DNA" evidence="7">
    <location>
        <position position="70"/>
    </location>
</feature>
<evidence type="ECO:0000313" key="8">
    <source>
        <dbReference type="EMBL" id="AFC99918.1"/>
    </source>
</evidence>
<comment type="catalytic activity">
    <reaction evidence="1 7">
        <text>Endonucleolytic cleavage at apurinic or apyrimidinic sites to products with a 5'-phosphate.</text>
        <dbReference type="EC" id="3.1.21.7"/>
    </reaction>
</comment>
<comment type="function">
    <text evidence="7">DNA repair enzyme involved in the repair of deaminated bases. Selectively cleaves double-stranded DNA at the second phosphodiester bond 3' to a deoxyinosine leaving behind the intact lesion on the nicked DNA.</text>
</comment>
<dbReference type="Gene3D" id="3.30.2170.10">
    <property type="entry name" value="archaeoglobus fulgidus dsm 4304 superfamily"/>
    <property type="match status" value="1"/>
</dbReference>
<keyword evidence="7" id="KW-0227">DNA damage</keyword>
<evidence type="ECO:0000256" key="1">
    <source>
        <dbReference type="ARBA" id="ARBA00001835"/>
    </source>
</evidence>
<keyword evidence="5 7" id="KW-0255">Endonuclease</keyword>
<dbReference type="Pfam" id="PF04493">
    <property type="entry name" value="Endonuclease_5"/>
    <property type="match status" value="1"/>
</dbReference>
<dbReference type="InterPro" id="IPR007581">
    <property type="entry name" value="Endonuclease-V"/>
</dbReference>
<keyword evidence="7" id="KW-0234">DNA repair</keyword>
<proteinExistence type="inferred from homology"/>
<dbReference type="KEGG" id="mez:Mtc_1162"/>
<sequence>MDAGSLYREQQELAKKAILIDSFGQVKRIGGADCSYLDDELVIGGLVVLDYEGLKPVYRTFSVQRLAFPYVPGLLAYREAGALMEAVQEAKVGFDVLMVDGFGANHPRRCGIATHIGVKLDVPAIGVGKSFLCGEIKGEYVYQDGERVAKMLYPKGLKRPIYVSPGHRISLETAAGIVLVSIKKGRLPEPLRLAHEYVTQLKKIIVHPFKE</sequence>
<dbReference type="PANTHER" id="PTHR28511">
    <property type="entry name" value="ENDONUCLEASE V"/>
    <property type="match status" value="1"/>
</dbReference>
<dbReference type="RefSeq" id="WP_014405756.1">
    <property type="nucleotide sequence ID" value="NC_017034.1"/>
</dbReference>
<keyword evidence="3 7" id="KW-0963">Cytoplasm</keyword>
<evidence type="ECO:0000256" key="3">
    <source>
        <dbReference type="ARBA" id="ARBA00022490"/>
    </source>
</evidence>
<keyword evidence="7" id="KW-0479">Metal-binding</keyword>
<comment type="subcellular location">
    <subcellularLocation>
        <location evidence="2 7">Cytoplasm</location>
    </subcellularLocation>
</comment>
<dbReference type="AlphaFoldDB" id="H8I7T3"/>
<keyword evidence="4 7" id="KW-0540">Nuclease</keyword>
<keyword evidence="9" id="KW-1185">Reference proteome</keyword>
<dbReference type="HAMAP" id="MF_00801">
    <property type="entry name" value="Endonuclease_5"/>
    <property type="match status" value="1"/>
</dbReference>
<comment type="similarity">
    <text evidence="7">Belongs to the endonuclease V family.</text>
</comment>
<evidence type="ECO:0000256" key="6">
    <source>
        <dbReference type="ARBA" id="ARBA00022801"/>
    </source>
</evidence>
<dbReference type="HOGENOM" id="CLU_047631_1_1_2"/>
<dbReference type="OrthoDB" id="7885at2157"/>
<dbReference type="Proteomes" id="UP000005233">
    <property type="component" value="Chromosome"/>
</dbReference>
<dbReference type="GO" id="GO:0000287">
    <property type="term" value="F:magnesium ion binding"/>
    <property type="evidence" value="ECO:0007669"/>
    <property type="project" value="UniProtKB-UniRule"/>
</dbReference>
<dbReference type="eggNOG" id="arCOG00929">
    <property type="taxonomic scope" value="Archaea"/>
</dbReference>
<dbReference type="EC" id="3.1.21.7" evidence="7"/>
<keyword evidence="6 7" id="KW-0378">Hydrolase</keyword>
<evidence type="ECO:0000256" key="2">
    <source>
        <dbReference type="ARBA" id="ARBA00004496"/>
    </source>
</evidence>
<dbReference type="STRING" id="1041930.Mtc_1162"/>
<comment type="cofactor">
    <cofactor evidence="7">
        <name>Mg(2+)</name>
        <dbReference type="ChEBI" id="CHEBI:18420"/>
    </cofactor>
</comment>
<dbReference type="GO" id="GO:0016891">
    <property type="term" value="F:RNA endonuclease activity producing 5'-phosphomonoesters, hydrolytic mechanism"/>
    <property type="evidence" value="ECO:0007669"/>
    <property type="project" value="TreeGrafter"/>
</dbReference>
<dbReference type="GO" id="GO:0005737">
    <property type="term" value="C:cytoplasm"/>
    <property type="evidence" value="ECO:0007669"/>
    <property type="project" value="UniProtKB-SubCell"/>
</dbReference>
<evidence type="ECO:0000313" key="9">
    <source>
        <dbReference type="Proteomes" id="UP000005233"/>
    </source>
</evidence>
<keyword evidence="7" id="KW-0460">Magnesium</keyword>
<feature type="binding site" evidence="7">
    <location>
        <position position="33"/>
    </location>
    <ligand>
        <name>Mg(2+)</name>
        <dbReference type="ChEBI" id="CHEBI:18420"/>
    </ligand>
</feature>
<gene>
    <name evidence="7 8" type="primary">nfi</name>
    <name evidence="8" type="ordered locus">Mtc_1162</name>
</gene>